<gene>
    <name evidence="1" type="ORF">E2C01_094893</name>
</gene>
<dbReference type="AlphaFoldDB" id="A0A5B7K242"/>
<protein>
    <submittedName>
        <fullName evidence="1">Uncharacterized protein</fullName>
    </submittedName>
</protein>
<organism evidence="1 2">
    <name type="scientific">Portunus trituberculatus</name>
    <name type="common">Swimming crab</name>
    <name type="synonym">Neptunus trituberculatus</name>
    <dbReference type="NCBI Taxonomy" id="210409"/>
    <lineage>
        <taxon>Eukaryota</taxon>
        <taxon>Metazoa</taxon>
        <taxon>Ecdysozoa</taxon>
        <taxon>Arthropoda</taxon>
        <taxon>Crustacea</taxon>
        <taxon>Multicrustacea</taxon>
        <taxon>Malacostraca</taxon>
        <taxon>Eumalacostraca</taxon>
        <taxon>Eucarida</taxon>
        <taxon>Decapoda</taxon>
        <taxon>Pleocyemata</taxon>
        <taxon>Brachyura</taxon>
        <taxon>Eubrachyura</taxon>
        <taxon>Portunoidea</taxon>
        <taxon>Portunidae</taxon>
        <taxon>Portuninae</taxon>
        <taxon>Portunus</taxon>
    </lineage>
</organism>
<accession>A0A5B7K242</accession>
<name>A0A5B7K242_PORTR</name>
<reference evidence="1 2" key="1">
    <citation type="submission" date="2019-05" db="EMBL/GenBank/DDBJ databases">
        <title>Another draft genome of Portunus trituberculatus and its Hox gene families provides insights of decapod evolution.</title>
        <authorList>
            <person name="Jeong J.-H."/>
            <person name="Song I."/>
            <person name="Kim S."/>
            <person name="Choi T."/>
            <person name="Kim D."/>
            <person name="Ryu S."/>
            <person name="Kim W."/>
        </authorList>
    </citation>
    <scope>NUCLEOTIDE SEQUENCE [LARGE SCALE GENOMIC DNA]</scope>
    <source>
        <tissue evidence="1">Muscle</tissue>
    </source>
</reference>
<dbReference type="EMBL" id="VSRR010118556">
    <property type="protein sequence ID" value="MPC99477.1"/>
    <property type="molecule type" value="Genomic_DNA"/>
</dbReference>
<evidence type="ECO:0000313" key="1">
    <source>
        <dbReference type="EMBL" id="MPC99477.1"/>
    </source>
</evidence>
<evidence type="ECO:0000313" key="2">
    <source>
        <dbReference type="Proteomes" id="UP000324222"/>
    </source>
</evidence>
<sequence length="77" mass="8375">MALTKENKMTIIHSKIVVMYLLSGSASSPAHGGFLSFSSGPVGQAPWCHVGRPDQLTWQQHVTTFTCCADASPWGRR</sequence>
<keyword evidence="2" id="KW-1185">Reference proteome</keyword>
<dbReference type="Proteomes" id="UP000324222">
    <property type="component" value="Unassembled WGS sequence"/>
</dbReference>
<comment type="caution">
    <text evidence="1">The sequence shown here is derived from an EMBL/GenBank/DDBJ whole genome shotgun (WGS) entry which is preliminary data.</text>
</comment>
<proteinExistence type="predicted"/>